<keyword evidence="3" id="KW-1185">Reference proteome</keyword>
<dbReference type="Proteomes" id="UP000501690">
    <property type="component" value="Linkage Group LG11"/>
</dbReference>
<dbReference type="EMBL" id="CP039355">
    <property type="protein sequence ID" value="QCE15708.1"/>
    <property type="molecule type" value="Genomic_DNA"/>
</dbReference>
<accession>A0A4D6NQP8</accession>
<proteinExistence type="predicted"/>
<feature type="region of interest" description="Disordered" evidence="1">
    <location>
        <begin position="1"/>
        <end position="29"/>
    </location>
</feature>
<reference evidence="2 3" key="1">
    <citation type="submission" date="2019-04" db="EMBL/GenBank/DDBJ databases">
        <title>An improved genome assembly and genetic linkage map for asparagus bean, Vigna unguiculata ssp. sesquipedialis.</title>
        <authorList>
            <person name="Xia Q."/>
            <person name="Zhang R."/>
            <person name="Dong Y."/>
        </authorList>
    </citation>
    <scope>NUCLEOTIDE SEQUENCE [LARGE SCALE GENOMIC DNA]</scope>
    <source>
        <tissue evidence="2">Leaf</tissue>
    </source>
</reference>
<name>A0A4D6NQP8_VIGUN</name>
<gene>
    <name evidence="2" type="ORF">DEO72_LG11g2720</name>
</gene>
<evidence type="ECO:0000256" key="1">
    <source>
        <dbReference type="SAM" id="MobiDB-lite"/>
    </source>
</evidence>
<protein>
    <submittedName>
        <fullName evidence="2">Uncharacterized protein</fullName>
    </submittedName>
</protein>
<evidence type="ECO:0000313" key="3">
    <source>
        <dbReference type="Proteomes" id="UP000501690"/>
    </source>
</evidence>
<organism evidence="2 3">
    <name type="scientific">Vigna unguiculata</name>
    <name type="common">Cowpea</name>
    <dbReference type="NCBI Taxonomy" id="3917"/>
    <lineage>
        <taxon>Eukaryota</taxon>
        <taxon>Viridiplantae</taxon>
        <taxon>Streptophyta</taxon>
        <taxon>Embryophyta</taxon>
        <taxon>Tracheophyta</taxon>
        <taxon>Spermatophyta</taxon>
        <taxon>Magnoliopsida</taxon>
        <taxon>eudicotyledons</taxon>
        <taxon>Gunneridae</taxon>
        <taxon>Pentapetalae</taxon>
        <taxon>rosids</taxon>
        <taxon>fabids</taxon>
        <taxon>Fabales</taxon>
        <taxon>Fabaceae</taxon>
        <taxon>Papilionoideae</taxon>
        <taxon>50 kb inversion clade</taxon>
        <taxon>NPAAA clade</taxon>
        <taxon>indigoferoid/millettioid clade</taxon>
        <taxon>Phaseoleae</taxon>
        <taxon>Vigna</taxon>
    </lineage>
</organism>
<evidence type="ECO:0000313" key="2">
    <source>
        <dbReference type="EMBL" id="QCE15708.1"/>
    </source>
</evidence>
<sequence length="70" mass="7773">MEGENGKGTEGTEPWHKPKEGSIFPKKRSSVKEMMVQKMKEVVVDIVESTLNKASTKVSPAREASETTHE</sequence>
<dbReference type="AlphaFoldDB" id="A0A4D6NQP8"/>